<evidence type="ECO:0000313" key="3">
    <source>
        <dbReference type="Proteomes" id="UP001260072"/>
    </source>
</evidence>
<proteinExistence type="predicted"/>
<dbReference type="CDD" id="cd00090">
    <property type="entry name" value="HTH_ARSR"/>
    <property type="match status" value="1"/>
</dbReference>
<dbReference type="PROSITE" id="PS50987">
    <property type="entry name" value="HTH_ARSR_2"/>
    <property type="match status" value="1"/>
</dbReference>
<feature type="domain" description="HTH arsR-type" evidence="1">
    <location>
        <begin position="1"/>
        <end position="94"/>
    </location>
</feature>
<dbReference type="PANTHER" id="PTHR38600:SF2">
    <property type="entry name" value="SLL0088 PROTEIN"/>
    <property type="match status" value="1"/>
</dbReference>
<keyword evidence="3" id="KW-1185">Reference proteome</keyword>
<dbReference type="Pfam" id="PF12840">
    <property type="entry name" value="HTH_20"/>
    <property type="match status" value="1"/>
</dbReference>
<accession>A0ABU1FGR6</accession>
<dbReference type="SUPFAM" id="SSF46785">
    <property type="entry name" value="Winged helix' DNA-binding domain"/>
    <property type="match status" value="1"/>
</dbReference>
<dbReference type="PANTHER" id="PTHR38600">
    <property type="entry name" value="TRANSCRIPTIONAL REGULATORY PROTEIN"/>
    <property type="match status" value="1"/>
</dbReference>
<dbReference type="RefSeq" id="WP_310519209.1">
    <property type="nucleotide sequence ID" value="NZ_BAABBS010000001.1"/>
</dbReference>
<dbReference type="Proteomes" id="UP001260072">
    <property type="component" value="Unassembled WGS sequence"/>
</dbReference>
<dbReference type="PRINTS" id="PR00778">
    <property type="entry name" value="HTHARSR"/>
</dbReference>
<dbReference type="NCBIfam" id="NF033788">
    <property type="entry name" value="HTH_metalloreg"/>
    <property type="match status" value="1"/>
</dbReference>
<dbReference type="InterPro" id="IPR001845">
    <property type="entry name" value="HTH_ArsR_DNA-bd_dom"/>
</dbReference>
<protein>
    <submittedName>
        <fullName evidence="2">Metalloregulator ArsR/SmtB family transcription factor</fullName>
    </submittedName>
</protein>
<sequence>MKAADDDLSRVFHALADPTRRAILSRLHAGPATVGALAEPFAMSRPAISQHLNVLERAGLIERTATAQWRTCSLRTEPLDDASAWVERHRGEWNERFDLLDEQLRRMKGDHHDRTSG</sequence>
<evidence type="ECO:0000259" key="1">
    <source>
        <dbReference type="PROSITE" id="PS50987"/>
    </source>
</evidence>
<dbReference type="InterPro" id="IPR036390">
    <property type="entry name" value="WH_DNA-bd_sf"/>
</dbReference>
<evidence type="ECO:0000313" key="2">
    <source>
        <dbReference type="EMBL" id="MDR5690465.1"/>
    </source>
</evidence>
<dbReference type="InterPro" id="IPR011991">
    <property type="entry name" value="ArsR-like_HTH"/>
</dbReference>
<comment type="caution">
    <text evidence="2">The sequence shown here is derived from an EMBL/GenBank/DDBJ whole genome shotgun (WGS) entry which is preliminary data.</text>
</comment>
<dbReference type="Gene3D" id="1.10.10.10">
    <property type="entry name" value="Winged helix-like DNA-binding domain superfamily/Winged helix DNA-binding domain"/>
    <property type="match status" value="1"/>
</dbReference>
<name>A0ABU1FGR6_9MICO</name>
<gene>
    <name evidence="2" type="ORF">RH861_00135</name>
</gene>
<organism evidence="2 3">
    <name type="scientific">Agromyces indicus</name>
    <dbReference type="NCBI Taxonomy" id="758919"/>
    <lineage>
        <taxon>Bacteria</taxon>
        <taxon>Bacillati</taxon>
        <taxon>Actinomycetota</taxon>
        <taxon>Actinomycetes</taxon>
        <taxon>Micrococcales</taxon>
        <taxon>Microbacteriaceae</taxon>
        <taxon>Agromyces</taxon>
    </lineage>
</organism>
<dbReference type="InterPro" id="IPR036388">
    <property type="entry name" value="WH-like_DNA-bd_sf"/>
</dbReference>
<dbReference type="SMART" id="SM00418">
    <property type="entry name" value="HTH_ARSR"/>
    <property type="match status" value="1"/>
</dbReference>
<reference evidence="3" key="1">
    <citation type="submission" date="2023-07" db="EMBL/GenBank/DDBJ databases">
        <title>Description of three actinobacteria isolated from air of manufacturing shop in a pharmaceutical factory.</title>
        <authorList>
            <person name="Zhang D.-F."/>
        </authorList>
    </citation>
    <scope>NUCLEOTIDE SEQUENCE [LARGE SCALE GENOMIC DNA]</scope>
    <source>
        <strain evidence="3">CCTCC AB 2011122</strain>
    </source>
</reference>
<dbReference type="EMBL" id="JAVKGS010000001">
    <property type="protein sequence ID" value="MDR5690465.1"/>
    <property type="molecule type" value="Genomic_DNA"/>
</dbReference>